<dbReference type="InterPro" id="IPR019088">
    <property type="entry name" value="CHP02186-rel_TM"/>
</dbReference>
<keyword evidence="1" id="KW-0472">Membrane</keyword>
<feature type="transmembrane region" description="Helical" evidence="1">
    <location>
        <begin position="224"/>
        <end position="245"/>
    </location>
</feature>
<dbReference type="Proteomes" id="UP000503251">
    <property type="component" value="Chromosome"/>
</dbReference>
<organism evidence="3 4">
    <name type="scientific">Oceanidesulfovibrio marinus</name>
    <dbReference type="NCBI Taxonomy" id="370038"/>
    <lineage>
        <taxon>Bacteria</taxon>
        <taxon>Pseudomonadati</taxon>
        <taxon>Thermodesulfobacteriota</taxon>
        <taxon>Desulfovibrionia</taxon>
        <taxon>Desulfovibrionales</taxon>
        <taxon>Desulfovibrionaceae</taxon>
        <taxon>Oceanidesulfovibrio</taxon>
    </lineage>
</organism>
<evidence type="ECO:0008006" key="5">
    <source>
        <dbReference type="Google" id="ProtNLM"/>
    </source>
</evidence>
<dbReference type="EMBL" id="CP039543">
    <property type="protein sequence ID" value="QJT09714.1"/>
    <property type="molecule type" value="Genomic_DNA"/>
</dbReference>
<keyword evidence="2" id="KW-0732">Signal</keyword>
<reference evidence="3 4" key="1">
    <citation type="submission" date="2019-04" db="EMBL/GenBank/DDBJ databases">
        <title>Isolation and culture of sulfate reducing bacteria from the cold seep of the South China Sea.</title>
        <authorList>
            <person name="Sun C."/>
            <person name="Liu R."/>
        </authorList>
    </citation>
    <scope>NUCLEOTIDE SEQUENCE [LARGE SCALE GENOMIC DNA]</scope>
    <source>
        <strain evidence="3 4">CS1</strain>
    </source>
</reference>
<keyword evidence="4" id="KW-1185">Reference proteome</keyword>
<evidence type="ECO:0000313" key="4">
    <source>
        <dbReference type="Proteomes" id="UP000503251"/>
    </source>
</evidence>
<dbReference type="RefSeq" id="WP_171267536.1">
    <property type="nucleotide sequence ID" value="NZ_CP039543.1"/>
</dbReference>
<gene>
    <name evidence="3" type="ORF">E8L03_12550</name>
</gene>
<keyword evidence="1" id="KW-1133">Transmembrane helix</keyword>
<feature type="chain" id="PRO_5045265473" description="Transmembrane protein (Alph_Pro_TM)" evidence="2">
    <location>
        <begin position="23"/>
        <end position="252"/>
    </location>
</feature>
<accession>A0ABX6NHS3</accession>
<sequence>MKLRHLILTTMLIAALCVPAFAQGDMSMQVTPETIKIDTTYNGTTVKVEGQAPEGSQIVLRIVGEAGELHMKRKDKALGLLWMNMDSLTFHGVPVLYIVGSSKPLDELGAAGKELKAESMLNTIEIEPDTAARPELIDQLIKLKTKERLYQEEAGEVAMGEVKDGMQSFMATLPIPSRLAPGDYKLASIAVKDGQEVAMTEKDLKVELVSTPLFMAKLAFGHGALYGILATIIALVSGLVIGLIFQSKGEAH</sequence>
<evidence type="ECO:0000256" key="1">
    <source>
        <dbReference type="SAM" id="Phobius"/>
    </source>
</evidence>
<proteinExistence type="predicted"/>
<name>A0ABX6NHS3_9BACT</name>
<keyword evidence="1" id="KW-0812">Transmembrane</keyword>
<feature type="signal peptide" evidence="2">
    <location>
        <begin position="1"/>
        <end position="22"/>
    </location>
</feature>
<evidence type="ECO:0000313" key="3">
    <source>
        <dbReference type="EMBL" id="QJT09714.1"/>
    </source>
</evidence>
<dbReference type="Pfam" id="PF09608">
    <property type="entry name" value="Alph_Pro_TM"/>
    <property type="match status" value="1"/>
</dbReference>
<evidence type="ECO:0000256" key="2">
    <source>
        <dbReference type="SAM" id="SignalP"/>
    </source>
</evidence>
<protein>
    <recommendedName>
        <fullName evidence="5">Transmembrane protein (Alph_Pro_TM)</fullName>
    </recommendedName>
</protein>